<dbReference type="NCBIfam" id="TIGR00500">
    <property type="entry name" value="met_pdase_I"/>
    <property type="match status" value="1"/>
</dbReference>
<feature type="binding site" evidence="6">
    <location>
        <position position="169"/>
    </location>
    <ligand>
        <name>a divalent metal cation</name>
        <dbReference type="ChEBI" id="CHEBI:60240"/>
        <label>2</label>
        <note>catalytic</note>
    </ligand>
</feature>
<dbReference type="InterPro" id="IPR036005">
    <property type="entry name" value="Creatinase/aminopeptidase-like"/>
</dbReference>
<evidence type="ECO:0000313" key="10">
    <source>
        <dbReference type="Proteomes" id="UP000183255"/>
    </source>
</evidence>
<dbReference type="EC" id="3.4.11.18" evidence="6 7"/>
<comment type="catalytic activity">
    <reaction evidence="6 7">
        <text>Release of N-terminal amino acids, preferentially methionine, from peptides and arylamides.</text>
        <dbReference type="EC" id="3.4.11.18"/>
    </reaction>
</comment>
<dbReference type="PANTHER" id="PTHR43330:SF27">
    <property type="entry name" value="METHIONINE AMINOPEPTIDASE"/>
    <property type="match status" value="1"/>
</dbReference>
<dbReference type="InterPro" id="IPR002467">
    <property type="entry name" value="Pept_M24A_MAP1"/>
</dbReference>
<dbReference type="PROSITE" id="PS00680">
    <property type="entry name" value="MAP_1"/>
    <property type="match status" value="1"/>
</dbReference>
<dbReference type="GO" id="GO:0070006">
    <property type="term" value="F:metalloaminopeptidase activity"/>
    <property type="evidence" value="ECO:0007669"/>
    <property type="project" value="UniProtKB-UniRule"/>
</dbReference>
<dbReference type="AlphaFoldDB" id="A0A1G8T219"/>
<feature type="binding site" evidence="6">
    <location>
        <position position="95"/>
    </location>
    <ligand>
        <name>a divalent metal cation</name>
        <dbReference type="ChEBI" id="CHEBI:60240"/>
        <label>1</label>
    </ligand>
</feature>
<accession>A0A1G8T219</accession>
<dbReference type="GO" id="GO:0005829">
    <property type="term" value="C:cytosol"/>
    <property type="evidence" value="ECO:0007669"/>
    <property type="project" value="TreeGrafter"/>
</dbReference>
<dbReference type="Proteomes" id="UP000183255">
    <property type="component" value="Unassembled WGS sequence"/>
</dbReference>
<proteinExistence type="inferred from homology"/>
<evidence type="ECO:0000259" key="8">
    <source>
        <dbReference type="Pfam" id="PF00557"/>
    </source>
</evidence>
<comment type="function">
    <text evidence="1 6">Removes the N-terminal methionine from nascent proteins. The N-terminal methionine is often cleaved when the second residue in the primary sequence is small and uncharged (Met-Ala-, Cys, Gly, Pro, Ser, Thr, or Val). Requires deformylation of the N(alpha)-formylated initiator methionine before it can be hydrolyzed.</text>
</comment>
<comment type="subunit">
    <text evidence="6">Monomer.</text>
</comment>
<dbReference type="HAMAP" id="MF_01974">
    <property type="entry name" value="MetAP_1"/>
    <property type="match status" value="1"/>
</dbReference>
<comment type="similarity">
    <text evidence="6">Belongs to the peptidase M24A family. Methionine aminopeptidase type 1 subfamily.</text>
</comment>
<feature type="binding site" evidence="6">
    <location>
        <position position="176"/>
    </location>
    <ligand>
        <name>substrate</name>
    </ligand>
</feature>
<evidence type="ECO:0000256" key="2">
    <source>
        <dbReference type="ARBA" id="ARBA00022438"/>
    </source>
</evidence>
<reference evidence="9 10" key="1">
    <citation type="submission" date="2016-10" db="EMBL/GenBank/DDBJ databases">
        <authorList>
            <person name="de Groot N.N."/>
        </authorList>
    </citation>
    <scope>NUCLEOTIDE SEQUENCE [LARGE SCALE GENOMIC DNA]</scope>
    <source>
        <strain evidence="9 10">CGMCC 1.5058</strain>
    </source>
</reference>
<gene>
    <name evidence="6" type="primary">map</name>
    <name evidence="9" type="ORF">SAMN05421804_11515</name>
</gene>
<evidence type="ECO:0000313" key="9">
    <source>
        <dbReference type="EMBL" id="SDJ35558.1"/>
    </source>
</evidence>
<feature type="binding site" evidence="6">
    <location>
        <position position="233"/>
    </location>
    <ligand>
        <name>a divalent metal cation</name>
        <dbReference type="ChEBI" id="CHEBI:60240"/>
        <label>1</label>
    </ligand>
</feature>
<dbReference type="GO" id="GO:0046872">
    <property type="term" value="F:metal ion binding"/>
    <property type="evidence" value="ECO:0007669"/>
    <property type="project" value="UniProtKB-UniRule"/>
</dbReference>
<dbReference type="GO" id="GO:0004239">
    <property type="term" value="F:initiator methionyl aminopeptidase activity"/>
    <property type="evidence" value="ECO:0007669"/>
    <property type="project" value="UniProtKB-UniRule"/>
</dbReference>
<feature type="binding site" evidence="6">
    <location>
        <position position="77"/>
    </location>
    <ligand>
        <name>substrate</name>
    </ligand>
</feature>
<evidence type="ECO:0000256" key="1">
    <source>
        <dbReference type="ARBA" id="ARBA00002521"/>
    </source>
</evidence>
<keyword evidence="3 6" id="KW-0645">Protease</keyword>
<evidence type="ECO:0000256" key="6">
    <source>
        <dbReference type="HAMAP-Rule" id="MF_01974"/>
    </source>
</evidence>
<evidence type="ECO:0000256" key="7">
    <source>
        <dbReference type="RuleBase" id="RU003653"/>
    </source>
</evidence>
<dbReference type="RefSeq" id="WP_031577554.1">
    <property type="nucleotide sequence ID" value="NZ_DAMBCI010000018.1"/>
</dbReference>
<dbReference type="Gene3D" id="3.90.230.10">
    <property type="entry name" value="Creatinase/methionine aminopeptidase superfamily"/>
    <property type="match status" value="1"/>
</dbReference>
<dbReference type="InterPro" id="IPR000994">
    <property type="entry name" value="Pept_M24"/>
</dbReference>
<organism evidence="9 10">
    <name type="scientific">Proteiniclasticum ruminis</name>
    <dbReference type="NCBI Taxonomy" id="398199"/>
    <lineage>
        <taxon>Bacteria</taxon>
        <taxon>Bacillati</taxon>
        <taxon>Bacillota</taxon>
        <taxon>Clostridia</taxon>
        <taxon>Eubacteriales</taxon>
        <taxon>Clostridiaceae</taxon>
        <taxon>Proteiniclasticum</taxon>
    </lineage>
</organism>
<dbReference type="SUPFAM" id="SSF55920">
    <property type="entry name" value="Creatinase/aminopeptidase"/>
    <property type="match status" value="1"/>
</dbReference>
<evidence type="ECO:0000256" key="3">
    <source>
        <dbReference type="ARBA" id="ARBA00022670"/>
    </source>
</evidence>
<feature type="domain" description="Peptidase M24" evidence="8">
    <location>
        <begin position="11"/>
        <end position="240"/>
    </location>
</feature>
<feature type="binding site" evidence="6">
    <location>
        <position position="233"/>
    </location>
    <ligand>
        <name>a divalent metal cation</name>
        <dbReference type="ChEBI" id="CHEBI:60240"/>
        <label>2</label>
        <note>catalytic</note>
    </ligand>
</feature>
<keyword evidence="4 6" id="KW-0479">Metal-binding</keyword>
<keyword evidence="2 6" id="KW-0031">Aminopeptidase</keyword>
<dbReference type="Pfam" id="PF00557">
    <property type="entry name" value="Peptidase_M24"/>
    <property type="match status" value="1"/>
</dbReference>
<dbReference type="PANTHER" id="PTHR43330">
    <property type="entry name" value="METHIONINE AMINOPEPTIDASE"/>
    <property type="match status" value="1"/>
</dbReference>
<feature type="binding site" evidence="6">
    <location>
        <position position="106"/>
    </location>
    <ligand>
        <name>a divalent metal cation</name>
        <dbReference type="ChEBI" id="CHEBI:60240"/>
        <label>1</label>
    </ligand>
</feature>
<comment type="cofactor">
    <cofactor evidence="6">
        <name>Co(2+)</name>
        <dbReference type="ChEBI" id="CHEBI:48828"/>
    </cofactor>
    <cofactor evidence="6">
        <name>Zn(2+)</name>
        <dbReference type="ChEBI" id="CHEBI:29105"/>
    </cofactor>
    <cofactor evidence="6">
        <name>Mn(2+)</name>
        <dbReference type="ChEBI" id="CHEBI:29035"/>
    </cofactor>
    <cofactor evidence="6">
        <name>Fe(2+)</name>
        <dbReference type="ChEBI" id="CHEBI:29033"/>
    </cofactor>
    <text evidence="6">Binds 2 divalent metal cations per subunit. Has a high-affinity and a low affinity metal-binding site. The true nature of the physiological cofactor is under debate. The enzyme is active with cobalt, zinc, manganese or divalent iron ions. Most likely, methionine aminopeptidases function as mononuclear Fe(2+)-metalloproteases under physiological conditions, and the catalytically relevant metal-binding site has been assigned to the histidine-containing high-affinity site.</text>
</comment>
<dbReference type="GO" id="GO:0006508">
    <property type="term" value="P:proteolysis"/>
    <property type="evidence" value="ECO:0007669"/>
    <property type="project" value="UniProtKB-KW"/>
</dbReference>
<protein>
    <recommendedName>
        <fullName evidence="6 7">Methionine aminopeptidase</fullName>
        <shortName evidence="6">MAP</shortName>
        <shortName evidence="6">MetAP</shortName>
        <ecNumber evidence="6 7">3.4.11.18</ecNumber>
    </recommendedName>
    <alternativeName>
        <fullName evidence="6">Peptidase M</fullName>
    </alternativeName>
</protein>
<dbReference type="CDD" id="cd01086">
    <property type="entry name" value="MetAP1"/>
    <property type="match status" value="1"/>
</dbReference>
<dbReference type="EMBL" id="FNDZ01000015">
    <property type="protein sequence ID" value="SDJ35558.1"/>
    <property type="molecule type" value="Genomic_DNA"/>
</dbReference>
<evidence type="ECO:0000256" key="4">
    <source>
        <dbReference type="ARBA" id="ARBA00022723"/>
    </source>
</evidence>
<dbReference type="InterPro" id="IPR001714">
    <property type="entry name" value="Pept_M24_MAP"/>
</dbReference>
<feature type="binding site" evidence="6">
    <location>
        <position position="106"/>
    </location>
    <ligand>
        <name>a divalent metal cation</name>
        <dbReference type="ChEBI" id="CHEBI:60240"/>
        <label>2</label>
        <note>catalytic</note>
    </ligand>
</feature>
<evidence type="ECO:0000256" key="5">
    <source>
        <dbReference type="ARBA" id="ARBA00022801"/>
    </source>
</evidence>
<name>A0A1G8T219_9CLOT</name>
<feature type="binding site" evidence="6">
    <location>
        <position position="202"/>
    </location>
    <ligand>
        <name>a divalent metal cation</name>
        <dbReference type="ChEBI" id="CHEBI:60240"/>
        <label>2</label>
        <note>catalytic</note>
    </ligand>
</feature>
<sequence length="249" mass="27320">MIIIKNQWEIERMKEAGRIVGETLKLVEESIRPGISTLALDKICEEFIMKSGAIPSFKNYNGFPGSICASVNEVVVHGIPSKDIILREGDIITIDCGAYINGFHGDAARTFRVGRVSEEADRLIRVTEESFFKGLEMVRVDNRIGDISSAVQEHLESNGLSVVRDFTGHGIGKDLHESPSIPNYGTAHRGPKLRAGMALAIEPMANLGLYHVKVLEDNWTAVTRDGSLSAQYENTVIVTEEGPLITTLV</sequence>
<dbReference type="PRINTS" id="PR00599">
    <property type="entry name" value="MAPEPTIDASE"/>
</dbReference>
<keyword evidence="5 6" id="KW-0378">Hydrolase</keyword>